<dbReference type="STRING" id="3916.A0A1S3TV63"/>
<comment type="catalytic activity">
    <reaction evidence="9">
        <text>L-seryl-[protein] + ATP = O-phospho-L-seryl-[protein] + ADP + H(+)</text>
        <dbReference type="Rhea" id="RHEA:17989"/>
        <dbReference type="Rhea" id="RHEA-COMP:9863"/>
        <dbReference type="Rhea" id="RHEA-COMP:11604"/>
        <dbReference type="ChEBI" id="CHEBI:15378"/>
        <dbReference type="ChEBI" id="CHEBI:29999"/>
        <dbReference type="ChEBI" id="CHEBI:30616"/>
        <dbReference type="ChEBI" id="CHEBI:83421"/>
        <dbReference type="ChEBI" id="CHEBI:456216"/>
        <dbReference type="EC" id="2.7.11.1"/>
    </reaction>
</comment>
<keyword evidence="5 10" id="KW-0547">Nucleotide-binding</keyword>
<protein>
    <recommendedName>
        <fullName evidence="2">non-specific serine/threonine protein kinase</fullName>
        <ecNumber evidence="2">2.7.11.1</ecNumber>
    </recommendedName>
</protein>
<dbReference type="KEGG" id="vra:106759158"/>
<dbReference type="AlphaFoldDB" id="A0A1S3TV63"/>
<feature type="binding site" evidence="10">
    <location>
        <position position="106"/>
    </location>
    <ligand>
        <name>ATP</name>
        <dbReference type="ChEBI" id="CHEBI:30616"/>
    </ligand>
</feature>
<dbReference type="GO" id="GO:0035556">
    <property type="term" value="P:intracellular signal transduction"/>
    <property type="evidence" value="ECO:0007669"/>
    <property type="project" value="TreeGrafter"/>
</dbReference>
<dbReference type="InterPro" id="IPR011009">
    <property type="entry name" value="Kinase-like_dom_sf"/>
</dbReference>
<dbReference type="SMART" id="SM00220">
    <property type="entry name" value="S_TKc"/>
    <property type="match status" value="1"/>
</dbReference>
<dbReference type="InterPro" id="IPR008271">
    <property type="entry name" value="Ser/Thr_kinase_AS"/>
</dbReference>
<comment type="similarity">
    <text evidence="1">Belongs to the protein kinase superfamily. CAMK Ser/Thr protein kinase family. SNF1 subfamily.</text>
</comment>
<evidence type="ECO:0000256" key="11">
    <source>
        <dbReference type="RuleBase" id="RU000304"/>
    </source>
</evidence>
<dbReference type="Pfam" id="PF00069">
    <property type="entry name" value="Pkinase"/>
    <property type="match status" value="1"/>
</dbReference>
<evidence type="ECO:0000256" key="6">
    <source>
        <dbReference type="ARBA" id="ARBA00022777"/>
    </source>
</evidence>
<organism evidence="13 14">
    <name type="scientific">Vigna radiata var. radiata</name>
    <name type="common">Mung bean</name>
    <name type="synonym">Phaseolus aureus</name>
    <dbReference type="NCBI Taxonomy" id="3916"/>
    <lineage>
        <taxon>Eukaryota</taxon>
        <taxon>Viridiplantae</taxon>
        <taxon>Streptophyta</taxon>
        <taxon>Embryophyta</taxon>
        <taxon>Tracheophyta</taxon>
        <taxon>Spermatophyta</taxon>
        <taxon>Magnoliopsida</taxon>
        <taxon>eudicotyledons</taxon>
        <taxon>Gunneridae</taxon>
        <taxon>Pentapetalae</taxon>
        <taxon>rosids</taxon>
        <taxon>fabids</taxon>
        <taxon>Fabales</taxon>
        <taxon>Fabaceae</taxon>
        <taxon>Papilionoideae</taxon>
        <taxon>50 kb inversion clade</taxon>
        <taxon>NPAAA clade</taxon>
        <taxon>indigoferoid/millettioid clade</taxon>
        <taxon>Phaseoleae</taxon>
        <taxon>Vigna</taxon>
    </lineage>
</organism>
<evidence type="ECO:0000256" key="4">
    <source>
        <dbReference type="ARBA" id="ARBA00022679"/>
    </source>
</evidence>
<evidence type="ECO:0000256" key="8">
    <source>
        <dbReference type="ARBA" id="ARBA00047899"/>
    </source>
</evidence>
<dbReference type="GO" id="GO:0005737">
    <property type="term" value="C:cytoplasm"/>
    <property type="evidence" value="ECO:0007669"/>
    <property type="project" value="TreeGrafter"/>
</dbReference>
<evidence type="ECO:0000256" key="10">
    <source>
        <dbReference type="PROSITE-ProRule" id="PRU10141"/>
    </source>
</evidence>
<dbReference type="SUPFAM" id="SSF56112">
    <property type="entry name" value="Protein kinase-like (PK-like)"/>
    <property type="match status" value="1"/>
</dbReference>
<evidence type="ECO:0000256" key="3">
    <source>
        <dbReference type="ARBA" id="ARBA00022527"/>
    </source>
</evidence>
<keyword evidence="7 10" id="KW-0067">ATP-binding</keyword>
<dbReference type="OrthoDB" id="193931at2759"/>
<dbReference type="FunFam" id="1.10.510.10:FF:000407">
    <property type="entry name" value="Non-specific serine/threonine protein kinase"/>
    <property type="match status" value="1"/>
</dbReference>
<dbReference type="EC" id="2.7.11.1" evidence="2"/>
<evidence type="ECO:0000256" key="1">
    <source>
        <dbReference type="ARBA" id="ARBA00006234"/>
    </source>
</evidence>
<evidence type="ECO:0000313" key="13">
    <source>
        <dbReference type="Proteomes" id="UP000087766"/>
    </source>
</evidence>
<accession>A0A1S3TV63</accession>
<feature type="domain" description="Protein kinase" evidence="12">
    <location>
        <begin position="77"/>
        <end position="328"/>
    </location>
</feature>
<keyword evidence="6 14" id="KW-0418">Kinase</keyword>
<dbReference type="RefSeq" id="XP_014497659.1">
    <property type="nucleotide sequence ID" value="XM_014642173.2"/>
</dbReference>
<dbReference type="PROSITE" id="PS50011">
    <property type="entry name" value="PROTEIN_KINASE_DOM"/>
    <property type="match status" value="1"/>
</dbReference>
<evidence type="ECO:0000256" key="7">
    <source>
        <dbReference type="ARBA" id="ARBA00022840"/>
    </source>
</evidence>
<dbReference type="PANTHER" id="PTHR24346:SF82">
    <property type="entry name" value="KP78A-RELATED"/>
    <property type="match status" value="1"/>
</dbReference>
<dbReference type="GeneID" id="106759158"/>
<reference evidence="14" key="2">
    <citation type="submission" date="2025-08" db="UniProtKB">
        <authorList>
            <consortium name="RefSeq"/>
        </authorList>
    </citation>
    <scope>IDENTIFICATION</scope>
    <source>
        <tissue evidence="14">Leaf</tissue>
    </source>
</reference>
<keyword evidence="3 11" id="KW-0723">Serine/threonine-protein kinase</keyword>
<evidence type="ECO:0000259" key="12">
    <source>
        <dbReference type="PROSITE" id="PS50011"/>
    </source>
</evidence>
<proteinExistence type="inferred from homology"/>
<comment type="catalytic activity">
    <reaction evidence="8">
        <text>L-threonyl-[protein] + ATP = O-phospho-L-threonyl-[protein] + ADP + H(+)</text>
        <dbReference type="Rhea" id="RHEA:46608"/>
        <dbReference type="Rhea" id="RHEA-COMP:11060"/>
        <dbReference type="Rhea" id="RHEA-COMP:11605"/>
        <dbReference type="ChEBI" id="CHEBI:15378"/>
        <dbReference type="ChEBI" id="CHEBI:30013"/>
        <dbReference type="ChEBI" id="CHEBI:30616"/>
        <dbReference type="ChEBI" id="CHEBI:61977"/>
        <dbReference type="ChEBI" id="CHEBI:456216"/>
        <dbReference type="EC" id="2.7.11.1"/>
    </reaction>
</comment>
<evidence type="ECO:0000256" key="2">
    <source>
        <dbReference type="ARBA" id="ARBA00012513"/>
    </source>
</evidence>
<name>A0A1S3TV63_VIGRR</name>
<dbReference type="InterPro" id="IPR000719">
    <property type="entry name" value="Prot_kinase_dom"/>
</dbReference>
<evidence type="ECO:0000256" key="5">
    <source>
        <dbReference type="ARBA" id="ARBA00022741"/>
    </source>
</evidence>
<dbReference type="PROSITE" id="PS00107">
    <property type="entry name" value="PROTEIN_KINASE_ATP"/>
    <property type="match status" value="1"/>
</dbReference>
<dbReference type="PROSITE" id="PS00108">
    <property type="entry name" value="PROTEIN_KINASE_ST"/>
    <property type="match status" value="1"/>
</dbReference>
<keyword evidence="13" id="KW-1185">Reference proteome</keyword>
<dbReference type="InterPro" id="IPR017441">
    <property type="entry name" value="Protein_kinase_ATP_BS"/>
</dbReference>
<keyword evidence="4" id="KW-0808">Transferase</keyword>
<dbReference type="Gene3D" id="1.10.510.10">
    <property type="entry name" value="Transferase(Phosphotransferase) domain 1"/>
    <property type="match status" value="1"/>
</dbReference>
<dbReference type="FunFam" id="3.30.200.20:FF:000003">
    <property type="entry name" value="Non-specific serine/threonine protein kinase"/>
    <property type="match status" value="1"/>
</dbReference>
<evidence type="ECO:0000256" key="9">
    <source>
        <dbReference type="ARBA" id="ARBA00048679"/>
    </source>
</evidence>
<dbReference type="Proteomes" id="UP000087766">
    <property type="component" value="Chromosome 4"/>
</dbReference>
<gene>
    <name evidence="14" type="primary">LOC106759158</name>
</gene>
<dbReference type="PANTHER" id="PTHR24346">
    <property type="entry name" value="MAP/MICROTUBULE AFFINITY-REGULATING KINASE"/>
    <property type="match status" value="1"/>
</dbReference>
<evidence type="ECO:0000313" key="14">
    <source>
        <dbReference type="RefSeq" id="XP_014497659.1"/>
    </source>
</evidence>
<sequence length="332" mass="37466">MLCSSFVLPLSNLQFQGSFNLNVPLQSQAPFTPTPLRLHNGSHSCLFSEPLLHFKDLEMDGPAGRGGTGLDMFVPNYKLGKTLGIGSFGKVKIAEHVLTGHKVAIKILNRRKIKNMEMEEKVKLELEVLKLLNHPRIIKLHEVIETPTDICVVMEYACRELFDYVIEKGRLEEDEARNIFQQIISGVEYCHNKMVAHRDLKPENILLDFNCDVKITGFGWSNIMHAGYFLKTSCGSPNYAAPEVICGKLYTGPEVDVWSCGVVLYFILCGFLPFDDENIPNLFNKIKGGVFTIPCYLSPGARDLISKMLDVEPLKRITVSEIQQHPWLQLQL</sequence>
<reference evidence="13" key="1">
    <citation type="journal article" date="2014" name="Nat. Commun.">
        <title>Genome sequence of mungbean and insights into evolution within Vigna species.</title>
        <authorList>
            <person name="Kang Y.J."/>
            <person name="Kim S.K."/>
            <person name="Kim M.Y."/>
            <person name="Lestari P."/>
            <person name="Kim K.H."/>
            <person name="Ha B.K."/>
            <person name="Jun T.H."/>
            <person name="Hwang W.J."/>
            <person name="Lee T."/>
            <person name="Lee J."/>
            <person name="Shim S."/>
            <person name="Yoon M.Y."/>
            <person name="Jang Y.E."/>
            <person name="Han K.S."/>
            <person name="Taeprayoon P."/>
            <person name="Yoon N."/>
            <person name="Somta P."/>
            <person name="Tanya P."/>
            <person name="Kim K.S."/>
            <person name="Gwag J.G."/>
            <person name="Moon J.K."/>
            <person name="Lee Y.H."/>
            <person name="Park B.S."/>
            <person name="Bombarely A."/>
            <person name="Doyle J.J."/>
            <person name="Jackson S.A."/>
            <person name="Schafleitner R."/>
            <person name="Srinives P."/>
            <person name="Varshney R.K."/>
            <person name="Lee S.H."/>
        </authorList>
    </citation>
    <scope>NUCLEOTIDE SEQUENCE [LARGE SCALE GENOMIC DNA]</scope>
    <source>
        <strain evidence="13">cv. VC1973A</strain>
    </source>
</reference>
<dbReference type="GO" id="GO:0005524">
    <property type="term" value="F:ATP binding"/>
    <property type="evidence" value="ECO:0007669"/>
    <property type="project" value="UniProtKB-UniRule"/>
</dbReference>
<dbReference type="GO" id="GO:0004674">
    <property type="term" value="F:protein serine/threonine kinase activity"/>
    <property type="evidence" value="ECO:0007669"/>
    <property type="project" value="UniProtKB-KW"/>
</dbReference>